<dbReference type="GO" id="GO:0016757">
    <property type="term" value="F:glycosyltransferase activity"/>
    <property type="evidence" value="ECO:0007669"/>
    <property type="project" value="UniProtKB-KW"/>
</dbReference>
<keyword evidence="1" id="KW-0328">Glycosyltransferase</keyword>
<organism evidence="5 6">
    <name type="scientific">Candidatus Nomurabacteria bacterium GW2011_GWA1_37_20</name>
    <dbReference type="NCBI Taxonomy" id="1618729"/>
    <lineage>
        <taxon>Bacteria</taxon>
        <taxon>Candidatus Nomuraibacteriota</taxon>
    </lineage>
</organism>
<keyword evidence="2" id="KW-0808">Transferase</keyword>
<dbReference type="PANTHER" id="PTHR34106:SF5">
    <property type="entry name" value="GLYCOSIDASE"/>
    <property type="match status" value="1"/>
</dbReference>
<dbReference type="AlphaFoldDB" id="A0A0G0GRV9"/>
<sequence length="389" mass="43966">MVALKKLRRPKGSSSRSKASGKKIIKKKVLRKKTVKKTTKKVSVLNLKRSKKNPIIEPNSNMHWESKATFNPTAFFHDGKVHIIYRAIGDNDISVLGYARSDDGYNINKGLKEIAYYNKDRPVIKKTTMPRIIIYSSGGGWGGGCEDPRITLLNGQVYMIYTSFDGWGSVRMALTSISLADFISRRWHNWREPVLISPPGEIHKNWALFPGKISGPASEGKGKYAILHSISPRIMIDYFDSLDELDGDNYIHSIHQGSPLWESRDKLTRGVGPAPIKTKYGWLVLYHKMEKHDSHRYKLWAMILDLKDPAKILFNSSQPILEPDEWYENEGYKGGVVYSCGAIVKGGELFVYYGGADKVSCVATANLDKFLKELVHSNKSVLESRKIKE</sequence>
<dbReference type="Pfam" id="PF04041">
    <property type="entry name" value="Glyco_hydro_130"/>
    <property type="match status" value="1"/>
</dbReference>
<dbReference type="EMBL" id="LBTA01000017">
    <property type="protein sequence ID" value="KKQ32762.1"/>
    <property type="molecule type" value="Genomic_DNA"/>
</dbReference>
<dbReference type="SUPFAM" id="SSF75005">
    <property type="entry name" value="Arabinanase/levansucrase/invertase"/>
    <property type="match status" value="1"/>
</dbReference>
<dbReference type="CDD" id="cd18614">
    <property type="entry name" value="GH130"/>
    <property type="match status" value="1"/>
</dbReference>
<dbReference type="InterPro" id="IPR007184">
    <property type="entry name" value="Mannoside_phosphorylase"/>
</dbReference>
<evidence type="ECO:0000256" key="3">
    <source>
        <dbReference type="ARBA" id="ARBA00024356"/>
    </source>
</evidence>
<name>A0A0G0GRV9_9BACT</name>
<evidence type="ECO:0000313" key="6">
    <source>
        <dbReference type="Proteomes" id="UP000034701"/>
    </source>
</evidence>
<feature type="region of interest" description="Disordered" evidence="4">
    <location>
        <begin position="1"/>
        <end position="26"/>
    </location>
</feature>
<reference evidence="5 6" key="1">
    <citation type="journal article" date="2015" name="Nature">
        <title>rRNA introns, odd ribosomes, and small enigmatic genomes across a large radiation of phyla.</title>
        <authorList>
            <person name="Brown C.T."/>
            <person name="Hug L.A."/>
            <person name="Thomas B.C."/>
            <person name="Sharon I."/>
            <person name="Castelle C.J."/>
            <person name="Singh A."/>
            <person name="Wilkins M.J."/>
            <person name="Williams K.H."/>
            <person name="Banfield J.F."/>
        </authorList>
    </citation>
    <scope>NUCLEOTIDE SEQUENCE [LARGE SCALE GENOMIC DNA]</scope>
</reference>
<dbReference type="InterPro" id="IPR023296">
    <property type="entry name" value="Glyco_hydro_beta-prop_sf"/>
</dbReference>
<accession>A0A0G0GRV9</accession>
<comment type="caution">
    <text evidence="5">The sequence shown here is derived from an EMBL/GenBank/DDBJ whole genome shotgun (WGS) entry which is preliminary data.</text>
</comment>
<protein>
    <recommendedName>
        <fullName evidence="7">Glycosidase-related protein</fullName>
    </recommendedName>
</protein>
<dbReference type="PANTHER" id="PTHR34106">
    <property type="entry name" value="GLYCOSIDASE"/>
    <property type="match status" value="1"/>
</dbReference>
<comment type="similarity">
    <text evidence="3">Belongs to the glycosyl hydrolase 130 family.</text>
</comment>
<feature type="compositionally biased region" description="Basic residues" evidence="4">
    <location>
        <begin position="1"/>
        <end position="11"/>
    </location>
</feature>
<evidence type="ECO:0000313" key="5">
    <source>
        <dbReference type="EMBL" id="KKQ32762.1"/>
    </source>
</evidence>
<dbReference type="Proteomes" id="UP000034701">
    <property type="component" value="Unassembled WGS sequence"/>
</dbReference>
<dbReference type="Gene3D" id="2.115.10.20">
    <property type="entry name" value="Glycosyl hydrolase domain, family 43"/>
    <property type="match status" value="1"/>
</dbReference>
<evidence type="ECO:0000256" key="2">
    <source>
        <dbReference type="ARBA" id="ARBA00022679"/>
    </source>
</evidence>
<evidence type="ECO:0000256" key="1">
    <source>
        <dbReference type="ARBA" id="ARBA00022676"/>
    </source>
</evidence>
<gene>
    <name evidence="5" type="ORF">US45_C0017G0005</name>
</gene>
<evidence type="ECO:0000256" key="4">
    <source>
        <dbReference type="SAM" id="MobiDB-lite"/>
    </source>
</evidence>
<evidence type="ECO:0008006" key="7">
    <source>
        <dbReference type="Google" id="ProtNLM"/>
    </source>
</evidence>
<proteinExistence type="inferred from homology"/>